<dbReference type="InterPro" id="IPR003439">
    <property type="entry name" value="ABC_transporter-like_ATP-bd"/>
</dbReference>
<sequence length="304" mass="32284">MAAIELESLHKQFDDIVALRDVDLTVHAGEVFGLLGPNGAGKSTMIDVVLDYVRPTAGTATVFGLDAQQETKAVHRRVGVLPDAYHLDGHLSARNHVEFAIESMDTDDDSDAVLDRVGLGSVADRAVGGFSKGMEQRLALALALVGEPELLIFDEPSTGLDPNGARRMRTIVREECDRGATVFFSSHILGQVQAVCDRVGILVDGTIVAEDSIGGLQETVGTSETLRVTLDSQPGETIESVRQLPDVRNVSVSDTDGVVSVSCPARQKVAVIDTLRQNGASVLDIETSEVSLDELFAAYTGADG</sequence>
<evidence type="ECO:0000313" key="6">
    <source>
        <dbReference type="EMBL" id="UPM43066.1"/>
    </source>
</evidence>
<dbReference type="PROSITE" id="PS50893">
    <property type="entry name" value="ABC_TRANSPORTER_2"/>
    <property type="match status" value="1"/>
</dbReference>
<keyword evidence="2" id="KW-0813">Transport</keyword>
<dbReference type="PANTHER" id="PTHR43335:SF4">
    <property type="entry name" value="ABC TRANSPORTER, ATP-BINDING PROTEIN"/>
    <property type="match status" value="1"/>
</dbReference>
<dbReference type="PANTHER" id="PTHR43335">
    <property type="entry name" value="ABC TRANSPORTER, ATP-BINDING PROTEIN"/>
    <property type="match status" value="1"/>
</dbReference>
<keyword evidence="3" id="KW-0547">Nucleotide-binding</keyword>
<dbReference type="EMBL" id="CP096019">
    <property type="protein sequence ID" value="UPM43066.1"/>
    <property type="molecule type" value="Genomic_DNA"/>
</dbReference>
<dbReference type="InterPro" id="IPR003593">
    <property type="entry name" value="AAA+_ATPase"/>
</dbReference>
<evidence type="ECO:0000256" key="1">
    <source>
        <dbReference type="ARBA" id="ARBA00005417"/>
    </source>
</evidence>
<dbReference type="KEGG" id="haad:MW046_01120"/>
<comment type="similarity">
    <text evidence="1">Belongs to the ABC transporter superfamily.</text>
</comment>
<feature type="domain" description="ABC transporter" evidence="5">
    <location>
        <begin position="4"/>
        <end position="229"/>
    </location>
</feature>
<dbReference type="RefSeq" id="WP_247993736.1">
    <property type="nucleotide sequence ID" value="NZ_CP096019.1"/>
</dbReference>
<dbReference type="SUPFAM" id="SSF52540">
    <property type="entry name" value="P-loop containing nucleoside triphosphate hydrolases"/>
    <property type="match status" value="1"/>
</dbReference>
<dbReference type="Pfam" id="PF00005">
    <property type="entry name" value="ABC_tran"/>
    <property type="match status" value="1"/>
</dbReference>
<keyword evidence="4 6" id="KW-0067">ATP-binding</keyword>
<dbReference type="GO" id="GO:0016887">
    <property type="term" value="F:ATP hydrolysis activity"/>
    <property type="evidence" value="ECO:0007669"/>
    <property type="project" value="InterPro"/>
</dbReference>
<evidence type="ECO:0000313" key="7">
    <source>
        <dbReference type="Proteomes" id="UP000831768"/>
    </source>
</evidence>
<dbReference type="Gene3D" id="3.40.50.300">
    <property type="entry name" value="P-loop containing nucleotide triphosphate hydrolases"/>
    <property type="match status" value="1"/>
</dbReference>
<dbReference type="Proteomes" id="UP000831768">
    <property type="component" value="Chromosome"/>
</dbReference>
<name>A0A8U0A2I9_9EURY</name>
<dbReference type="GO" id="GO:0005524">
    <property type="term" value="F:ATP binding"/>
    <property type="evidence" value="ECO:0007669"/>
    <property type="project" value="UniProtKB-KW"/>
</dbReference>
<accession>A0A8U0A2I9</accession>
<protein>
    <submittedName>
        <fullName evidence="6">ABC transporter ATP-binding protein</fullName>
    </submittedName>
</protein>
<evidence type="ECO:0000256" key="4">
    <source>
        <dbReference type="ARBA" id="ARBA00022840"/>
    </source>
</evidence>
<organism evidence="6 7">
    <name type="scientific">Halocatena salina</name>
    <dbReference type="NCBI Taxonomy" id="2934340"/>
    <lineage>
        <taxon>Archaea</taxon>
        <taxon>Methanobacteriati</taxon>
        <taxon>Methanobacteriota</taxon>
        <taxon>Stenosarchaea group</taxon>
        <taxon>Halobacteria</taxon>
        <taxon>Halobacteriales</taxon>
        <taxon>Natronomonadaceae</taxon>
        <taxon>Halocatena</taxon>
    </lineage>
</organism>
<dbReference type="InterPro" id="IPR027417">
    <property type="entry name" value="P-loop_NTPase"/>
</dbReference>
<keyword evidence="7" id="KW-1185">Reference proteome</keyword>
<proteinExistence type="inferred from homology"/>
<evidence type="ECO:0000259" key="5">
    <source>
        <dbReference type="PROSITE" id="PS50893"/>
    </source>
</evidence>
<reference evidence="6" key="1">
    <citation type="submission" date="2022-04" db="EMBL/GenBank/DDBJ databases">
        <title>Halocatena sp. nov., isolated from a salt lake.</title>
        <authorList>
            <person name="Cui H.-L."/>
        </authorList>
    </citation>
    <scope>NUCLEOTIDE SEQUENCE</scope>
    <source>
        <strain evidence="6">AD-1</strain>
    </source>
</reference>
<dbReference type="GeneID" id="71926605"/>
<dbReference type="AlphaFoldDB" id="A0A8U0A2I9"/>
<evidence type="ECO:0000256" key="2">
    <source>
        <dbReference type="ARBA" id="ARBA00022448"/>
    </source>
</evidence>
<dbReference type="CDD" id="cd03230">
    <property type="entry name" value="ABC_DR_subfamily_A"/>
    <property type="match status" value="1"/>
</dbReference>
<evidence type="ECO:0000256" key="3">
    <source>
        <dbReference type="ARBA" id="ARBA00022741"/>
    </source>
</evidence>
<dbReference type="SMART" id="SM00382">
    <property type="entry name" value="AAA"/>
    <property type="match status" value="1"/>
</dbReference>
<gene>
    <name evidence="6" type="ORF">MW046_01120</name>
</gene>